<evidence type="ECO:0000313" key="1">
    <source>
        <dbReference type="EMBL" id="CAG8619740.1"/>
    </source>
</evidence>
<dbReference type="Proteomes" id="UP000789396">
    <property type="component" value="Unassembled WGS sequence"/>
</dbReference>
<dbReference type="AlphaFoldDB" id="A0A9N9CZ10"/>
<accession>A0A9N9CZ10</accession>
<protein>
    <submittedName>
        <fullName evidence="1">11118_t:CDS:1</fullName>
    </submittedName>
</protein>
<sequence length="55" mass="6336">EMGPKQEIVSRLLRESHNQLGLKEPIEDVDVFGKGKEVQPQFKESSYDTFSELEI</sequence>
<reference evidence="1" key="1">
    <citation type="submission" date="2021-06" db="EMBL/GenBank/DDBJ databases">
        <authorList>
            <person name="Kallberg Y."/>
            <person name="Tangrot J."/>
            <person name="Rosling A."/>
        </authorList>
    </citation>
    <scope>NUCLEOTIDE SEQUENCE</scope>
    <source>
        <strain evidence="1">IN212</strain>
    </source>
</reference>
<keyword evidence="2" id="KW-1185">Reference proteome</keyword>
<name>A0A9N9CZ10_9GLOM</name>
<evidence type="ECO:0000313" key="2">
    <source>
        <dbReference type="Proteomes" id="UP000789396"/>
    </source>
</evidence>
<gene>
    <name evidence="1" type="ORF">RFULGI_LOCUS7314</name>
</gene>
<comment type="caution">
    <text evidence="1">The sequence shown here is derived from an EMBL/GenBank/DDBJ whole genome shotgun (WGS) entry which is preliminary data.</text>
</comment>
<organism evidence="1 2">
    <name type="scientific">Racocetra fulgida</name>
    <dbReference type="NCBI Taxonomy" id="60492"/>
    <lineage>
        <taxon>Eukaryota</taxon>
        <taxon>Fungi</taxon>
        <taxon>Fungi incertae sedis</taxon>
        <taxon>Mucoromycota</taxon>
        <taxon>Glomeromycotina</taxon>
        <taxon>Glomeromycetes</taxon>
        <taxon>Diversisporales</taxon>
        <taxon>Gigasporaceae</taxon>
        <taxon>Racocetra</taxon>
    </lineage>
</organism>
<proteinExistence type="predicted"/>
<dbReference type="EMBL" id="CAJVPZ010010440">
    <property type="protein sequence ID" value="CAG8619740.1"/>
    <property type="molecule type" value="Genomic_DNA"/>
</dbReference>
<feature type="non-terminal residue" evidence="1">
    <location>
        <position position="1"/>
    </location>
</feature>